<dbReference type="GO" id="GO:0005813">
    <property type="term" value="C:centrosome"/>
    <property type="evidence" value="ECO:0007669"/>
    <property type="project" value="UniProtKB-SubCell"/>
</dbReference>
<dbReference type="SMART" id="SM00164">
    <property type="entry name" value="TBC"/>
    <property type="match status" value="1"/>
</dbReference>
<dbReference type="Gene3D" id="1.10.8.270">
    <property type="entry name" value="putative rabgap domain of human tbc1 domain family member 14 like domains"/>
    <property type="match status" value="1"/>
</dbReference>
<comment type="subcellular location">
    <subcellularLocation>
        <location evidence="1">Cytoplasm</location>
        <location evidence="1">Cytoskeleton</location>
        <location evidence="1">Microtubule organizing center</location>
        <location evidence="1">Centrosome</location>
    </subcellularLocation>
</comment>
<sequence>MFQIATKYRKQIALDLLRTMPNNIQFDGLEAPGIQKLQEILQAYSIHNPEVGYCQGMNFLVAVALIFLSKEDAFWCLTAILERYLPEKYFNYGLISAQVDQLVLKDLLSSKLPKLFEHIQKMEIDISAITLNWFLAIFYDSVPFETAYDELKPFVSRSTILSLQSHHYEILNKEMTEKQRLWQKVFKEVSEERMEEIPQLTSVLSFQPMVMMRRRKCNTDRVCVQAATSFKDEQVWICYGGKFHSQLVQVRVNDNRMAQVGFELDTRVSCIRALNNEILLLGMMSDKLCAYSIETKEMLWQLPLHDIITDIVVADWPHEHMNRVFAGLGNGELLVIENASVNEPKDSMFIFTIGFTRVSSLLLMDNQLWCACSHSVYVFNTATLDYQLHFNISDNALDLISTMKSSAYGVWIAVRGSPVIELWNPKTYSRLLLFNTCTEAYLDYREEDEGTFHVQRVTALLPYENTIWIGTGNGDVIVFEILDESLQGKATSPFQSESDLTNPSVALNEVRAHSSNGSANLSTANSCQDVQLLAEEQTYCSLPNRHPKKHEQHVSFLTNKVGSGIDEPNTDGTVTSMYNVGKLDINAEAKRINFRKVDSKPTVTWADIRAESAPCLLQTSSNADEYGINIDLAEPRTEPIMSTQSPLDSTPHTYSPDILLQNVMQHLDDCISDSPEQPTSPAYQHSDSKSPGHETNEMNGQMESNDFVDKDEVSLSHSNQSLSNLDQNGSRDLAKISLTASMKSESVASSPSNYFHDCQSTGSDDCSPVLPVPNPMFCPLRRHSRLIEPKADRKLPRLQLQPMLRNKVSETPIRLFVTQRNKDGEKVIISCATYFNDDDAVLKWHRCKTETMMWSNQPILYYDAVSQQVHFPAYMLNTMRMRRDSSRRITIAT</sequence>
<dbReference type="Gene3D" id="2.130.10.10">
    <property type="entry name" value="YVTN repeat-like/Quinoprotein amine dehydrogenase"/>
    <property type="match status" value="1"/>
</dbReference>
<keyword evidence="5" id="KW-1185">Reference proteome</keyword>
<organism evidence="4 5">
    <name type="scientific">Paragonimus westermani</name>
    <dbReference type="NCBI Taxonomy" id="34504"/>
    <lineage>
        <taxon>Eukaryota</taxon>
        <taxon>Metazoa</taxon>
        <taxon>Spiralia</taxon>
        <taxon>Lophotrochozoa</taxon>
        <taxon>Platyhelminthes</taxon>
        <taxon>Trematoda</taxon>
        <taxon>Digenea</taxon>
        <taxon>Plagiorchiida</taxon>
        <taxon>Troglotremata</taxon>
        <taxon>Troglotrematidae</taxon>
        <taxon>Paragonimus</taxon>
    </lineage>
</organism>
<feature type="domain" description="Rab-GAP TBC" evidence="3">
    <location>
        <begin position="1"/>
        <end position="158"/>
    </location>
</feature>
<dbReference type="GO" id="GO:0005096">
    <property type="term" value="F:GTPase activator activity"/>
    <property type="evidence" value="ECO:0007669"/>
    <property type="project" value="TreeGrafter"/>
</dbReference>
<name>A0A5J4NI98_9TREM</name>
<dbReference type="Pfam" id="PF23748">
    <property type="entry name" value="Beta-prop_LRRK2"/>
    <property type="match status" value="1"/>
</dbReference>
<dbReference type="EMBL" id="QNGE01002600">
    <property type="protein sequence ID" value="KAA3675297.1"/>
    <property type="molecule type" value="Genomic_DNA"/>
</dbReference>
<dbReference type="PANTHER" id="PTHR47219:SF20">
    <property type="entry name" value="TBC1 DOMAIN FAMILY MEMBER 2B"/>
    <property type="match status" value="1"/>
</dbReference>
<gene>
    <name evidence="4" type="ORF">DEA37_0010227</name>
</gene>
<dbReference type="InterPro" id="IPR000195">
    <property type="entry name" value="Rab-GAP-TBC_dom"/>
</dbReference>
<dbReference type="AlphaFoldDB" id="A0A5J4NI98"/>
<evidence type="ECO:0000256" key="2">
    <source>
        <dbReference type="SAM" id="MobiDB-lite"/>
    </source>
</evidence>
<evidence type="ECO:0000259" key="3">
    <source>
        <dbReference type="PROSITE" id="PS50086"/>
    </source>
</evidence>
<dbReference type="PROSITE" id="PS50086">
    <property type="entry name" value="TBC_RABGAP"/>
    <property type="match status" value="1"/>
</dbReference>
<dbReference type="Proteomes" id="UP000324629">
    <property type="component" value="Unassembled WGS sequence"/>
</dbReference>
<proteinExistence type="predicted"/>
<protein>
    <submittedName>
        <fullName evidence="4">TBC1 domain family member 2B</fullName>
    </submittedName>
</protein>
<dbReference type="Gene3D" id="1.10.472.80">
    <property type="entry name" value="Ypt/Rab-GAP domain of gyp1p, domain 3"/>
    <property type="match status" value="1"/>
</dbReference>
<dbReference type="PANTHER" id="PTHR47219">
    <property type="entry name" value="RAB GTPASE-ACTIVATING PROTEIN 1-LIKE"/>
    <property type="match status" value="1"/>
</dbReference>
<reference evidence="4 5" key="1">
    <citation type="journal article" date="2019" name="Gigascience">
        <title>Whole-genome sequence of the oriental lung fluke Paragonimus westermani.</title>
        <authorList>
            <person name="Oey H."/>
            <person name="Zakrzewski M."/>
            <person name="Narain K."/>
            <person name="Devi K.R."/>
            <person name="Agatsuma T."/>
            <person name="Nawaratna S."/>
            <person name="Gobert G.N."/>
            <person name="Jones M.K."/>
            <person name="Ragan M.A."/>
            <person name="McManus D.P."/>
            <person name="Krause L."/>
        </authorList>
    </citation>
    <scope>NUCLEOTIDE SEQUENCE [LARGE SCALE GENOMIC DNA]</scope>
    <source>
        <strain evidence="4 5">IND2009</strain>
    </source>
</reference>
<dbReference type="InterPro" id="IPR036322">
    <property type="entry name" value="WD40_repeat_dom_sf"/>
</dbReference>
<evidence type="ECO:0000313" key="4">
    <source>
        <dbReference type="EMBL" id="KAA3675297.1"/>
    </source>
</evidence>
<dbReference type="InterPro" id="IPR015943">
    <property type="entry name" value="WD40/YVTN_repeat-like_dom_sf"/>
</dbReference>
<evidence type="ECO:0000313" key="5">
    <source>
        <dbReference type="Proteomes" id="UP000324629"/>
    </source>
</evidence>
<feature type="compositionally biased region" description="Polar residues" evidence="2">
    <location>
        <begin position="674"/>
        <end position="685"/>
    </location>
</feature>
<dbReference type="InterPro" id="IPR035969">
    <property type="entry name" value="Rab-GAP_TBC_sf"/>
</dbReference>
<dbReference type="SUPFAM" id="SSF50978">
    <property type="entry name" value="WD40 repeat-like"/>
    <property type="match status" value="1"/>
</dbReference>
<evidence type="ECO:0000256" key="1">
    <source>
        <dbReference type="ARBA" id="ARBA00004300"/>
    </source>
</evidence>
<comment type="caution">
    <text evidence="4">The sequence shown here is derived from an EMBL/GenBank/DDBJ whole genome shotgun (WGS) entry which is preliminary data.</text>
</comment>
<feature type="compositionally biased region" description="Basic and acidic residues" evidence="2">
    <location>
        <begin position="686"/>
        <end position="696"/>
    </location>
</feature>
<dbReference type="GO" id="GO:0031267">
    <property type="term" value="F:small GTPase binding"/>
    <property type="evidence" value="ECO:0007669"/>
    <property type="project" value="TreeGrafter"/>
</dbReference>
<dbReference type="InterPro" id="IPR056602">
    <property type="entry name" value="Beta-prop_LRRK2"/>
</dbReference>
<dbReference type="InterPro" id="IPR050302">
    <property type="entry name" value="Rab_GAP_TBC_domain"/>
</dbReference>
<dbReference type="FunFam" id="1.10.8.270:FF:000026">
    <property type="entry name" value="TBC (Tre-2/Bub2/Cdc16) domain family"/>
    <property type="match status" value="1"/>
</dbReference>
<accession>A0A5J4NI98</accession>
<dbReference type="SUPFAM" id="SSF47923">
    <property type="entry name" value="Ypt/Rab-GAP domain of gyp1p"/>
    <property type="match status" value="1"/>
</dbReference>
<feature type="region of interest" description="Disordered" evidence="2">
    <location>
        <begin position="670"/>
        <end position="701"/>
    </location>
</feature>
<dbReference type="Pfam" id="PF00566">
    <property type="entry name" value="RabGAP-TBC"/>
    <property type="match status" value="1"/>
</dbReference>